<feature type="region of interest" description="Disordered" evidence="1">
    <location>
        <begin position="84"/>
        <end position="173"/>
    </location>
</feature>
<feature type="domain" description="CCHC-type" evidence="2">
    <location>
        <begin position="11"/>
        <end position="27"/>
    </location>
</feature>
<dbReference type="AlphaFoldDB" id="A0A0U5G3G3"/>
<sequence length="173" mass="18872">MPRKRPVSKTVCDGCGVVGHKWKNCPVPQAIHEGINASRSAAETSHDGSENQEECAECGLVGHLVAHCPFRLIKVVNSAFRKAARERRQRHMRLNQYGSKKPRASQPDTDKPRAQHSGAGVQKHGAAKRSAPSKQSNARQAAPKEPASHNQGSNHGIGVQSADIRKPVRRTSW</sequence>
<feature type="compositionally biased region" description="Basic residues" evidence="1">
    <location>
        <begin position="84"/>
        <end position="93"/>
    </location>
</feature>
<feature type="domain" description="CCHC-type" evidence="2">
    <location>
        <begin position="54"/>
        <end position="70"/>
    </location>
</feature>
<dbReference type="InterPro" id="IPR036875">
    <property type="entry name" value="Znf_CCHC_sf"/>
</dbReference>
<dbReference type="SUPFAM" id="SSF57756">
    <property type="entry name" value="Retrovirus zinc finger-like domains"/>
    <property type="match status" value="1"/>
</dbReference>
<evidence type="ECO:0000313" key="4">
    <source>
        <dbReference type="Proteomes" id="UP000054771"/>
    </source>
</evidence>
<name>A0A0U5G3G3_ASPCI</name>
<dbReference type="EMBL" id="CDMC01000005">
    <property type="protein sequence ID" value="CEL06401.1"/>
    <property type="molecule type" value="Genomic_DNA"/>
</dbReference>
<evidence type="ECO:0000259" key="2">
    <source>
        <dbReference type="SMART" id="SM00343"/>
    </source>
</evidence>
<dbReference type="SMART" id="SM00343">
    <property type="entry name" value="ZnF_C2HC"/>
    <property type="match status" value="2"/>
</dbReference>
<evidence type="ECO:0000256" key="1">
    <source>
        <dbReference type="SAM" id="MobiDB-lite"/>
    </source>
</evidence>
<evidence type="ECO:0000313" key="3">
    <source>
        <dbReference type="EMBL" id="CEL06401.1"/>
    </source>
</evidence>
<keyword evidence="4" id="KW-1185">Reference proteome</keyword>
<proteinExistence type="predicted"/>
<protein>
    <recommendedName>
        <fullName evidence="2">CCHC-type domain-containing protein</fullName>
    </recommendedName>
</protein>
<accession>A0A0U5G3G3</accession>
<dbReference type="Proteomes" id="UP000054771">
    <property type="component" value="Unassembled WGS sequence"/>
</dbReference>
<reference evidence="4" key="1">
    <citation type="journal article" date="2016" name="Genome Announc.">
        <title>Draft genome sequences of fungus Aspergillus calidoustus.</title>
        <authorList>
            <person name="Horn F."/>
            <person name="Linde J."/>
            <person name="Mattern D.J."/>
            <person name="Walther G."/>
            <person name="Guthke R."/>
            <person name="Scherlach K."/>
            <person name="Martin K."/>
            <person name="Brakhage A.A."/>
            <person name="Petzke L."/>
            <person name="Valiante V."/>
        </authorList>
    </citation>
    <scope>NUCLEOTIDE SEQUENCE [LARGE SCALE GENOMIC DNA]</scope>
    <source>
        <strain evidence="4">SF006504</strain>
    </source>
</reference>
<dbReference type="Gene3D" id="4.10.60.10">
    <property type="entry name" value="Zinc finger, CCHC-type"/>
    <property type="match status" value="1"/>
</dbReference>
<dbReference type="GO" id="GO:0003676">
    <property type="term" value="F:nucleic acid binding"/>
    <property type="evidence" value="ECO:0007669"/>
    <property type="project" value="InterPro"/>
</dbReference>
<gene>
    <name evidence="3" type="ORF">ASPCAL07506</name>
</gene>
<dbReference type="GO" id="GO:0008270">
    <property type="term" value="F:zinc ion binding"/>
    <property type="evidence" value="ECO:0007669"/>
    <property type="project" value="InterPro"/>
</dbReference>
<organism evidence="3 4">
    <name type="scientific">Aspergillus calidoustus</name>
    <dbReference type="NCBI Taxonomy" id="454130"/>
    <lineage>
        <taxon>Eukaryota</taxon>
        <taxon>Fungi</taxon>
        <taxon>Dikarya</taxon>
        <taxon>Ascomycota</taxon>
        <taxon>Pezizomycotina</taxon>
        <taxon>Eurotiomycetes</taxon>
        <taxon>Eurotiomycetidae</taxon>
        <taxon>Eurotiales</taxon>
        <taxon>Aspergillaceae</taxon>
        <taxon>Aspergillus</taxon>
        <taxon>Aspergillus subgen. Nidulantes</taxon>
    </lineage>
</organism>
<dbReference type="InterPro" id="IPR001878">
    <property type="entry name" value="Znf_CCHC"/>
</dbReference>